<evidence type="ECO:0000313" key="1">
    <source>
        <dbReference type="EMBL" id="RNA29134.1"/>
    </source>
</evidence>
<organism evidence="1 2">
    <name type="scientific">Brachionus plicatilis</name>
    <name type="common">Marine rotifer</name>
    <name type="synonym">Brachionus muelleri</name>
    <dbReference type="NCBI Taxonomy" id="10195"/>
    <lineage>
        <taxon>Eukaryota</taxon>
        <taxon>Metazoa</taxon>
        <taxon>Spiralia</taxon>
        <taxon>Gnathifera</taxon>
        <taxon>Rotifera</taxon>
        <taxon>Eurotatoria</taxon>
        <taxon>Monogononta</taxon>
        <taxon>Pseudotrocha</taxon>
        <taxon>Ploima</taxon>
        <taxon>Brachionidae</taxon>
        <taxon>Brachionus</taxon>
    </lineage>
</organism>
<name>A0A3M7S014_BRAPC</name>
<protein>
    <submittedName>
        <fullName evidence="1">Uncharacterized protein</fullName>
    </submittedName>
</protein>
<dbReference type="Proteomes" id="UP000276133">
    <property type="component" value="Unassembled WGS sequence"/>
</dbReference>
<sequence length="66" mass="7711">MFPQTFQHFLPKELNKEILSFFLDESLTLSSLNTTYIKIKFILVPHLRSFKKEAKISINLGIGNRN</sequence>
<accession>A0A3M7S014</accession>
<gene>
    <name evidence="1" type="ORF">BpHYR1_038917</name>
</gene>
<reference evidence="1 2" key="1">
    <citation type="journal article" date="2018" name="Sci. Rep.">
        <title>Genomic signatures of local adaptation to the degree of environmental predictability in rotifers.</title>
        <authorList>
            <person name="Franch-Gras L."/>
            <person name="Hahn C."/>
            <person name="Garcia-Roger E.M."/>
            <person name="Carmona M.J."/>
            <person name="Serra M."/>
            <person name="Gomez A."/>
        </authorList>
    </citation>
    <scope>NUCLEOTIDE SEQUENCE [LARGE SCALE GENOMIC DNA]</scope>
    <source>
        <strain evidence="1">HYR1</strain>
    </source>
</reference>
<proteinExistence type="predicted"/>
<keyword evidence="2" id="KW-1185">Reference proteome</keyword>
<dbReference type="EMBL" id="REGN01002275">
    <property type="protein sequence ID" value="RNA29134.1"/>
    <property type="molecule type" value="Genomic_DNA"/>
</dbReference>
<comment type="caution">
    <text evidence="1">The sequence shown here is derived from an EMBL/GenBank/DDBJ whole genome shotgun (WGS) entry which is preliminary data.</text>
</comment>
<dbReference type="AlphaFoldDB" id="A0A3M7S014"/>
<evidence type="ECO:0000313" key="2">
    <source>
        <dbReference type="Proteomes" id="UP000276133"/>
    </source>
</evidence>